<dbReference type="AlphaFoldDB" id="A0A8S9PKQ6"/>
<protein>
    <submittedName>
        <fullName evidence="1">Uncharacterized protein</fullName>
    </submittedName>
</protein>
<dbReference type="Proteomes" id="UP000712600">
    <property type="component" value="Unassembled WGS sequence"/>
</dbReference>
<evidence type="ECO:0000313" key="2">
    <source>
        <dbReference type="Proteomes" id="UP000712600"/>
    </source>
</evidence>
<proteinExistence type="predicted"/>
<gene>
    <name evidence="1" type="ORF">F2Q69_00048342</name>
</gene>
<dbReference type="EMBL" id="QGKX02001347">
    <property type="protein sequence ID" value="KAF3521868.1"/>
    <property type="molecule type" value="Genomic_DNA"/>
</dbReference>
<evidence type="ECO:0000313" key="1">
    <source>
        <dbReference type="EMBL" id="KAF3521868.1"/>
    </source>
</evidence>
<sequence length="282" mass="31789">MHGLMSYRRFGRARSLRSDRTLVRARSLCSDRAPARARSLRSDRAEWTFGRYVATELWLELGHYVANERSTRLVTALAAVLPGSRWIAQILSLIGIKDRSSIGSHDPSRPKLFIFIGTSNFFPQRMKMESCKMFIGRLSWKTTEYREYFRVSVSVAVRAIFAHSQVTAPPSKAIVLFMPVFAYVLLHFRQSLGYIPFQPGYLSTPRHELASTLIQKQLQDSVTMRVDVPCTGNVMGIQSEMAGVTSLDRSAPRSSSEVYLHSPALDVMNQMLLVSSGNQHLA</sequence>
<reference evidence="1" key="1">
    <citation type="submission" date="2019-12" db="EMBL/GenBank/DDBJ databases">
        <title>Genome sequencing and annotation of Brassica cretica.</title>
        <authorList>
            <person name="Studholme D.J."/>
            <person name="Sarris P."/>
        </authorList>
    </citation>
    <scope>NUCLEOTIDE SEQUENCE</scope>
    <source>
        <strain evidence="1">PFS-109/04</strain>
        <tissue evidence="1">Leaf</tissue>
    </source>
</reference>
<accession>A0A8S9PKQ6</accession>
<comment type="caution">
    <text evidence="1">The sequence shown here is derived from an EMBL/GenBank/DDBJ whole genome shotgun (WGS) entry which is preliminary data.</text>
</comment>
<organism evidence="1 2">
    <name type="scientific">Brassica cretica</name>
    <name type="common">Mustard</name>
    <dbReference type="NCBI Taxonomy" id="69181"/>
    <lineage>
        <taxon>Eukaryota</taxon>
        <taxon>Viridiplantae</taxon>
        <taxon>Streptophyta</taxon>
        <taxon>Embryophyta</taxon>
        <taxon>Tracheophyta</taxon>
        <taxon>Spermatophyta</taxon>
        <taxon>Magnoliopsida</taxon>
        <taxon>eudicotyledons</taxon>
        <taxon>Gunneridae</taxon>
        <taxon>Pentapetalae</taxon>
        <taxon>rosids</taxon>
        <taxon>malvids</taxon>
        <taxon>Brassicales</taxon>
        <taxon>Brassicaceae</taxon>
        <taxon>Brassiceae</taxon>
        <taxon>Brassica</taxon>
    </lineage>
</organism>
<name>A0A8S9PKQ6_BRACR</name>